<evidence type="ECO:0008006" key="4">
    <source>
        <dbReference type="Google" id="ProtNLM"/>
    </source>
</evidence>
<sequence>MMSFKFVFLFSILLLQVCVCGSVSCLQSSVDVLPEDSRVLSGLRPAQVGASLHQLPHALVGRQLLGRDVLQKQQDQHVLLLVKQTEAAAAHRTDQDRRGRTKVNHERHLKDCINTLDFHMTDRCLYPSSNDSVFKLSP</sequence>
<proteinExistence type="predicted"/>
<reference evidence="2 3" key="1">
    <citation type="submission" date="2019-02" db="EMBL/GenBank/DDBJ databases">
        <title>Opniocepnalus argus genome.</title>
        <authorList>
            <person name="Zhou C."/>
            <person name="Xiao S."/>
        </authorList>
    </citation>
    <scope>NUCLEOTIDE SEQUENCE [LARGE SCALE GENOMIC DNA]</scope>
    <source>
        <strain evidence="2">OARG1902GOOAL</strain>
        <tissue evidence="2">Muscle</tissue>
    </source>
</reference>
<evidence type="ECO:0000313" key="3">
    <source>
        <dbReference type="Proteomes" id="UP000503349"/>
    </source>
</evidence>
<dbReference type="AlphaFoldDB" id="A0A6G1QXR8"/>
<feature type="signal peptide" evidence="1">
    <location>
        <begin position="1"/>
        <end position="20"/>
    </location>
</feature>
<evidence type="ECO:0000256" key="1">
    <source>
        <dbReference type="SAM" id="SignalP"/>
    </source>
</evidence>
<dbReference type="PROSITE" id="PS51257">
    <property type="entry name" value="PROKAR_LIPOPROTEIN"/>
    <property type="match status" value="1"/>
</dbReference>
<organism evidence="2 3">
    <name type="scientific">Channa argus</name>
    <name type="common">Northern snakehead</name>
    <name type="synonym">Ophicephalus argus</name>
    <dbReference type="NCBI Taxonomy" id="215402"/>
    <lineage>
        <taxon>Eukaryota</taxon>
        <taxon>Metazoa</taxon>
        <taxon>Chordata</taxon>
        <taxon>Craniata</taxon>
        <taxon>Vertebrata</taxon>
        <taxon>Euteleostomi</taxon>
        <taxon>Actinopterygii</taxon>
        <taxon>Neopterygii</taxon>
        <taxon>Teleostei</taxon>
        <taxon>Neoteleostei</taxon>
        <taxon>Acanthomorphata</taxon>
        <taxon>Anabantaria</taxon>
        <taxon>Anabantiformes</taxon>
        <taxon>Channoidei</taxon>
        <taxon>Channidae</taxon>
        <taxon>Channa</taxon>
    </lineage>
</organism>
<accession>A0A6G1QXR8</accession>
<keyword evidence="3" id="KW-1185">Reference proteome</keyword>
<keyword evidence="1" id="KW-0732">Signal</keyword>
<gene>
    <name evidence="2" type="ORF">EXN66_Car000036</name>
</gene>
<feature type="chain" id="PRO_5026198991" description="Secreted protein" evidence="1">
    <location>
        <begin position="21"/>
        <end position="138"/>
    </location>
</feature>
<evidence type="ECO:0000313" key="2">
    <source>
        <dbReference type="EMBL" id="KAF3706866.1"/>
    </source>
</evidence>
<dbReference type="Proteomes" id="UP000503349">
    <property type="component" value="Chromosome 1"/>
</dbReference>
<dbReference type="EMBL" id="CM015712">
    <property type="protein sequence ID" value="KAF3706866.1"/>
    <property type="molecule type" value="Genomic_DNA"/>
</dbReference>
<name>A0A6G1QXR8_CHAAH</name>
<reference evidence="3" key="2">
    <citation type="submission" date="2019-02" db="EMBL/GenBank/DDBJ databases">
        <title>Opniocepnalus argus Var Kimnra genome.</title>
        <authorList>
            <person name="Zhou C."/>
            <person name="Xiao S."/>
        </authorList>
    </citation>
    <scope>NUCLEOTIDE SEQUENCE [LARGE SCALE GENOMIC DNA]</scope>
</reference>
<protein>
    <recommendedName>
        <fullName evidence="4">Secreted protein</fullName>
    </recommendedName>
</protein>